<dbReference type="EMBL" id="OC001411">
    <property type="protein sequence ID" value="CAD7259855.1"/>
    <property type="molecule type" value="Genomic_DNA"/>
</dbReference>
<evidence type="ECO:0000313" key="2">
    <source>
        <dbReference type="EMBL" id="CAD7259855.1"/>
    </source>
</evidence>
<sequence length="168" mass="19199">MVWTCEEDERGEDSKEEARNGGGEQEDKRDSLHDRIEKGSLGWFGRVKRMKEGRIPRRKLEMEVVILSSSVHIEKADIYKFSLPWLGTGLLTSTGQLGAANQARPTGRSRTGCDEIWISALAFVPENDLDQALDLWAEELPDNLQPLIDWFEDNYIGRRNRRGVGRRV</sequence>
<evidence type="ECO:0000256" key="1">
    <source>
        <dbReference type="SAM" id="MobiDB-lite"/>
    </source>
</evidence>
<reference evidence="2" key="1">
    <citation type="submission" date="2020-11" db="EMBL/GenBank/DDBJ databases">
        <authorList>
            <person name="Tran Van P."/>
        </authorList>
    </citation>
    <scope>NUCLEOTIDE SEQUENCE</scope>
</reference>
<protein>
    <submittedName>
        <fullName evidence="2">Uncharacterized protein</fullName>
    </submittedName>
</protein>
<feature type="compositionally biased region" description="Acidic residues" evidence="1">
    <location>
        <begin position="1"/>
        <end position="11"/>
    </location>
</feature>
<dbReference type="AlphaFoldDB" id="A0A7R9AT29"/>
<gene>
    <name evidence="2" type="ORF">TSIB3V08_LOCUS4051</name>
</gene>
<feature type="compositionally biased region" description="Basic and acidic residues" evidence="1">
    <location>
        <begin position="12"/>
        <end position="32"/>
    </location>
</feature>
<organism evidence="2">
    <name type="scientific">Timema shepardi</name>
    <name type="common">Walking stick</name>
    <dbReference type="NCBI Taxonomy" id="629360"/>
    <lineage>
        <taxon>Eukaryota</taxon>
        <taxon>Metazoa</taxon>
        <taxon>Ecdysozoa</taxon>
        <taxon>Arthropoda</taxon>
        <taxon>Hexapoda</taxon>
        <taxon>Insecta</taxon>
        <taxon>Pterygota</taxon>
        <taxon>Neoptera</taxon>
        <taxon>Polyneoptera</taxon>
        <taxon>Phasmatodea</taxon>
        <taxon>Timematodea</taxon>
        <taxon>Timematoidea</taxon>
        <taxon>Timematidae</taxon>
        <taxon>Timema</taxon>
    </lineage>
</organism>
<name>A0A7R9AT29_TIMSH</name>
<accession>A0A7R9AT29</accession>
<feature type="region of interest" description="Disordered" evidence="1">
    <location>
        <begin position="1"/>
        <end position="32"/>
    </location>
</feature>
<proteinExistence type="predicted"/>